<proteinExistence type="predicted"/>
<organism evidence="2 3">
    <name type="scientific">Streptomyces spororaveus</name>
    <dbReference type="NCBI Taxonomy" id="284039"/>
    <lineage>
        <taxon>Bacteria</taxon>
        <taxon>Bacillati</taxon>
        <taxon>Actinomycetota</taxon>
        <taxon>Actinomycetes</taxon>
        <taxon>Kitasatosporales</taxon>
        <taxon>Streptomycetaceae</taxon>
        <taxon>Streptomyces</taxon>
    </lineage>
</organism>
<reference evidence="3" key="1">
    <citation type="submission" date="2023-07" db="EMBL/GenBank/DDBJ databases">
        <title>Whole genome shotgun sequence of Streptomyces spororaveus NBRC 15456.</title>
        <authorList>
            <person name="Komaki H."/>
            <person name="Tamura T."/>
        </authorList>
    </citation>
    <scope>NUCLEOTIDE SEQUENCE [LARGE SCALE GENOMIC DNA]</scope>
    <source>
        <strain evidence="3">NBRC 15456</strain>
    </source>
</reference>
<comment type="caution">
    <text evidence="2">The sequence shown here is derived from an EMBL/GenBank/DDBJ whole genome shotgun (WGS) entry which is preliminary data.</text>
</comment>
<keyword evidence="3" id="KW-1185">Reference proteome</keyword>
<accession>A0ABQ3T2U0</accession>
<evidence type="ECO:0000313" key="2">
    <source>
        <dbReference type="EMBL" id="GHI74695.1"/>
    </source>
</evidence>
<dbReference type="Proteomes" id="UP000608522">
    <property type="component" value="Unassembled WGS sequence"/>
</dbReference>
<name>A0ABQ3T2U0_9ACTN</name>
<dbReference type="EMBL" id="BNED01000003">
    <property type="protein sequence ID" value="GHI74695.1"/>
    <property type="molecule type" value="Genomic_DNA"/>
</dbReference>
<keyword evidence="1" id="KW-0812">Transmembrane</keyword>
<feature type="transmembrane region" description="Helical" evidence="1">
    <location>
        <begin position="14"/>
        <end position="36"/>
    </location>
</feature>
<keyword evidence="1" id="KW-1133">Transmembrane helix</keyword>
<keyword evidence="1" id="KW-0472">Membrane</keyword>
<feature type="transmembrane region" description="Helical" evidence="1">
    <location>
        <begin position="48"/>
        <end position="68"/>
    </location>
</feature>
<protein>
    <submittedName>
        <fullName evidence="2">Uncharacterized protein</fullName>
    </submittedName>
</protein>
<sequence length="105" mass="11711">MVDRQRKERSRRGLWWWLLLLGAAIVVCGFLGGTRYYGDPETEGLGDLAFWGMLAGGCLTLGAAIELIRPALQRGLARLIADNARRYRERQSATQNANPDHRNAA</sequence>
<evidence type="ECO:0000256" key="1">
    <source>
        <dbReference type="SAM" id="Phobius"/>
    </source>
</evidence>
<evidence type="ECO:0000313" key="3">
    <source>
        <dbReference type="Proteomes" id="UP000608522"/>
    </source>
</evidence>
<gene>
    <name evidence="2" type="ORF">Sspor_02560</name>
</gene>